<evidence type="ECO:0000313" key="1">
    <source>
        <dbReference type="EMBL" id="MBC8749805.1"/>
    </source>
</evidence>
<comment type="caution">
    <text evidence="1">The sequence shown here is derived from an EMBL/GenBank/DDBJ whole genome shotgun (WGS) entry which is preliminary data.</text>
</comment>
<dbReference type="EMBL" id="VZQQ01000024">
    <property type="protein sequence ID" value="MBC8749805.1"/>
    <property type="molecule type" value="Genomic_DNA"/>
</dbReference>
<evidence type="ECO:0000313" key="2">
    <source>
        <dbReference type="Proteomes" id="UP000736373"/>
    </source>
</evidence>
<gene>
    <name evidence="1" type="ORF">F6X42_25440</name>
</gene>
<keyword evidence="2" id="KW-1185">Reference proteome</keyword>
<reference evidence="1 2" key="1">
    <citation type="submission" date="2019-09" db="EMBL/GenBank/DDBJ databases">
        <title>Paraburkholderia podalyriae sp. nov., A South African Podalyria-associated rhizobium.</title>
        <authorList>
            <person name="Mavima L."/>
            <person name="Beukes C.W."/>
            <person name="Palmer M."/>
            <person name="De Meyer S.E."/>
            <person name="James E.K."/>
            <person name="Maluk M."/>
            <person name="Avontuur J.R."/>
            <person name="Chan W.Y."/>
            <person name="Venter S.N."/>
            <person name="Steenkamp E.T."/>
        </authorList>
    </citation>
    <scope>NUCLEOTIDE SEQUENCE [LARGE SCALE GENOMIC DNA]</scope>
    <source>
        <strain evidence="1 2">WC7.3b</strain>
    </source>
</reference>
<proteinExistence type="predicted"/>
<sequence length="154" mass="16336">MDARSNGGIEQPGSVKAPAIKFTGFVFDPAHLKYALRDVEPVGRGSPGRSSLQKRELAASLWHIEEGRIGTDLAPATSARPFFPRAEGGVHAIYPLCQLTPAPLRVVASKRESRGGTPQRGAQAQQFQNLVLQRPAKLVVRADAAAGVKTGTSA</sequence>
<dbReference type="RefSeq" id="WP_146014278.1">
    <property type="nucleotide sequence ID" value="NZ_VZQQ01000024.1"/>
</dbReference>
<protein>
    <submittedName>
        <fullName evidence="1">Uncharacterized protein</fullName>
    </submittedName>
</protein>
<dbReference type="Proteomes" id="UP000736373">
    <property type="component" value="Unassembled WGS sequence"/>
</dbReference>
<organism evidence="1 2">
    <name type="scientific">Paraburkholderia podalyriae</name>
    <dbReference type="NCBI Taxonomy" id="1938811"/>
    <lineage>
        <taxon>Bacteria</taxon>
        <taxon>Pseudomonadati</taxon>
        <taxon>Pseudomonadota</taxon>
        <taxon>Betaproteobacteria</taxon>
        <taxon>Burkholderiales</taxon>
        <taxon>Burkholderiaceae</taxon>
        <taxon>Paraburkholderia</taxon>
    </lineage>
</organism>
<name>A0ABR7PU49_9BURK</name>
<accession>A0ABR7PU49</accession>